<dbReference type="InterPro" id="IPR029052">
    <property type="entry name" value="Metallo-depent_PP-like"/>
</dbReference>
<dbReference type="EMBL" id="JADKGY010000001">
    <property type="protein sequence ID" value="MBK9981607.1"/>
    <property type="molecule type" value="Genomic_DNA"/>
</dbReference>
<proteinExistence type="inferred from homology"/>
<dbReference type="PROSITE" id="PS51318">
    <property type="entry name" value="TAT"/>
    <property type="match status" value="1"/>
</dbReference>
<keyword evidence="2" id="KW-0547">Nucleotide-binding</keyword>
<dbReference type="PROSITE" id="PS00785">
    <property type="entry name" value="5_NUCLEOTIDASE_1"/>
    <property type="match status" value="1"/>
</dbReference>
<dbReference type="GO" id="GO:0016788">
    <property type="term" value="F:hydrolase activity, acting on ester bonds"/>
    <property type="evidence" value="ECO:0007669"/>
    <property type="project" value="InterPro"/>
</dbReference>
<dbReference type="PANTHER" id="PTHR11575">
    <property type="entry name" value="5'-NUCLEOTIDASE-RELATED"/>
    <property type="match status" value="1"/>
</dbReference>
<accession>A0A9D7STL7</accession>
<protein>
    <submittedName>
        <fullName evidence="4">Metallophosphatase</fullName>
    </submittedName>
</protein>
<evidence type="ECO:0000259" key="3">
    <source>
        <dbReference type="Pfam" id="PF00149"/>
    </source>
</evidence>
<dbReference type="GO" id="GO:0000166">
    <property type="term" value="F:nucleotide binding"/>
    <property type="evidence" value="ECO:0007669"/>
    <property type="project" value="UniProtKB-KW"/>
</dbReference>
<dbReference type="InterPro" id="IPR004843">
    <property type="entry name" value="Calcineurin-like_PHP"/>
</dbReference>
<comment type="similarity">
    <text evidence="1 2">Belongs to the 5'-nucleotidase family.</text>
</comment>
<dbReference type="NCBIfam" id="TIGR01409">
    <property type="entry name" value="TAT_signal_seq"/>
    <property type="match status" value="1"/>
</dbReference>
<evidence type="ECO:0000313" key="4">
    <source>
        <dbReference type="EMBL" id="MBK9981607.1"/>
    </source>
</evidence>
<dbReference type="PRINTS" id="PR01607">
    <property type="entry name" value="APYRASEFAMLY"/>
</dbReference>
<dbReference type="InterPro" id="IPR019546">
    <property type="entry name" value="TAT_signal_bac_arc"/>
</dbReference>
<dbReference type="SUPFAM" id="SSF56300">
    <property type="entry name" value="Metallo-dependent phosphatases"/>
    <property type="match status" value="1"/>
</dbReference>
<name>A0A9D7STL7_9BACT</name>
<dbReference type="AlphaFoldDB" id="A0A9D7STL7"/>
<sequence length="310" mass="34939">MWTRRDFLNRTTVAGATLMVPGWLNAANITDEELSKLVILHTNDVHSRVEPFPEDGSKNAGLGGAARRAAVIEKIRKENANVLLLDSGDIFQGTPYFNFFLGELDIKLMTQMGYEATAMGNHDFDGGIENFEKQMREHGNFPMINANYDFSDTIMHDKYVKRHIIQKGNIKIGLTGVGIELDGLVPQKLYANTKYLDPIKNASEQADILKHDEKCDLVICLSHLGYRYDNDKVSDIHLAKESRSIDLILGGHTHTFMDAPDIYRNTQGHSVIINQVGWAGMRLGKIDVTFERNKRNKCITCDGIWITNKK</sequence>
<comment type="caution">
    <text evidence="4">The sequence shown here is derived from an EMBL/GenBank/DDBJ whole genome shotgun (WGS) entry which is preliminary data.</text>
</comment>
<dbReference type="CDD" id="cd00845">
    <property type="entry name" value="MPP_UshA_N_like"/>
    <property type="match status" value="1"/>
</dbReference>
<feature type="domain" description="Calcineurin-like phosphoesterase" evidence="3">
    <location>
        <begin position="38"/>
        <end position="255"/>
    </location>
</feature>
<keyword evidence="2" id="KW-0378">Hydrolase</keyword>
<dbReference type="Proteomes" id="UP000808337">
    <property type="component" value="Unassembled WGS sequence"/>
</dbReference>
<dbReference type="InterPro" id="IPR006311">
    <property type="entry name" value="TAT_signal"/>
</dbReference>
<evidence type="ECO:0000256" key="1">
    <source>
        <dbReference type="ARBA" id="ARBA00006654"/>
    </source>
</evidence>
<dbReference type="PANTHER" id="PTHR11575:SF24">
    <property type="entry name" value="5'-NUCLEOTIDASE"/>
    <property type="match status" value="1"/>
</dbReference>
<evidence type="ECO:0000256" key="2">
    <source>
        <dbReference type="RuleBase" id="RU362119"/>
    </source>
</evidence>
<dbReference type="GO" id="GO:0046872">
    <property type="term" value="F:metal ion binding"/>
    <property type="evidence" value="ECO:0007669"/>
    <property type="project" value="InterPro"/>
</dbReference>
<reference evidence="4 5" key="1">
    <citation type="submission" date="2020-10" db="EMBL/GenBank/DDBJ databases">
        <title>Connecting structure to function with the recovery of over 1000 high-quality activated sludge metagenome-assembled genomes encoding full-length rRNA genes using long-read sequencing.</title>
        <authorList>
            <person name="Singleton C.M."/>
            <person name="Petriglieri F."/>
            <person name="Kristensen J.M."/>
            <person name="Kirkegaard R.H."/>
            <person name="Michaelsen T.Y."/>
            <person name="Andersen M.H."/>
            <person name="Karst S.M."/>
            <person name="Dueholm M.S."/>
            <person name="Nielsen P.H."/>
            <person name="Albertsen M."/>
        </authorList>
    </citation>
    <scope>NUCLEOTIDE SEQUENCE [LARGE SCALE GENOMIC DNA]</scope>
    <source>
        <strain evidence="4">Ribe_18-Q3-R11-54_MAXAC.273</strain>
    </source>
</reference>
<dbReference type="InterPro" id="IPR006179">
    <property type="entry name" value="5_nucleotidase/apyrase"/>
</dbReference>
<evidence type="ECO:0000313" key="5">
    <source>
        <dbReference type="Proteomes" id="UP000808337"/>
    </source>
</evidence>
<gene>
    <name evidence="4" type="ORF">IPP15_04145</name>
</gene>
<dbReference type="Pfam" id="PF00149">
    <property type="entry name" value="Metallophos"/>
    <property type="match status" value="1"/>
</dbReference>
<dbReference type="Gene3D" id="3.60.21.10">
    <property type="match status" value="1"/>
</dbReference>
<dbReference type="GO" id="GO:0009166">
    <property type="term" value="P:nucleotide catabolic process"/>
    <property type="evidence" value="ECO:0007669"/>
    <property type="project" value="InterPro"/>
</dbReference>
<organism evidence="4 5">
    <name type="scientific">Candidatus Opimibacter skivensis</name>
    <dbReference type="NCBI Taxonomy" id="2982028"/>
    <lineage>
        <taxon>Bacteria</taxon>
        <taxon>Pseudomonadati</taxon>
        <taxon>Bacteroidota</taxon>
        <taxon>Saprospiria</taxon>
        <taxon>Saprospirales</taxon>
        <taxon>Saprospiraceae</taxon>
        <taxon>Candidatus Opimibacter</taxon>
    </lineage>
</organism>
<dbReference type="InterPro" id="IPR006146">
    <property type="entry name" value="5'-Nucleotdase_CS"/>
</dbReference>